<sequence length="352" mass="39217">MAVKNNGIMANNPPRGTDAWIVVIFLSMALYNVVELAFIIPATFKRRSGNYYWFFVLATFFIVPYSVGFLCKYLDVLPSWPQSVYFWVFLCFTGWCGMVLFQSLVLWSRLHLVVHSPRWLRAVLCMIIIDAVICDVPVSVLVFGSSSSNPEPFVGAYGAFESVQVTLFALQEFIISAIYIIETAKTLRLERENGATFDLPARRRVMTHLICVSVVVILLDLPTLVLQYCDQYAIQTTYKAFAYSVKLKLEFSILNRLIDVTRSRELSVPTSVQPVYSGSGRRINVVVASSSADQNTSKSRDDPASTLPHLPLFSRHYGPRGAITVHDGERGNLSSTAVDLEAGGGDEGDGRN</sequence>
<proteinExistence type="predicted"/>
<evidence type="ECO:0000256" key="2">
    <source>
        <dbReference type="SAM" id="Phobius"/>
    </source>
</evidence>
<feature type="transmembrane region" description="Helical" evidence="2">
    <location>
        <begin position="119"/>
        <end position="143"/>
    </location>
</feature>
<evidence type="ECO:0000313" key="4">
    <source>
        <dbReference type="EMBL" id="KLU91644.1"/>
    </source>
</evidence>
<dbReference type="AlphaFoldDB" id="A0A0C4EBV3"/>
<keyword evidence="2" id="KW-0472">Membrane</keyword>
<dbReference type="OrthoDB" id="405906at2759"/>
<dbReference type="EnsemblFungi" id="MAPG_10162T0">
    <property type="protein sequence ID" value="MAPG_10162T0"/>
    <property type="gene ID" value="MAPG_10162"/>
</dbReference>
<feature type="transmembrane region" description="Helical" evidence="2">
    <location>
        <begin position="51"/>
        <end position="70"/>
    </location>
</feature>
<evidence type="ECO:0000259" key="3">
    <source>
        <dbReference type="Pfam" id="PF24802"/>
    </source>
</evidence>
<dbReference type="VEuPathDB" id="FungiDB:MAPG_10162"/>
<dbReference type="eggNOG" id="ENOG502SMNP">
    <property type="taxonomic scope" value="Eukaryota"/>
</dbReference>
<accession>A0A0C4EBV3</accession>
<feature type="region of interest" description="Disordered" evidence="1">
    <location>
        <begin position="288"/>
        <end position="310"/>
    </location>
</feature>
<feature type="transmembrane region" description="Helical" evidence="2">
    <location>
        <begin position="85"/>
        <end position="107"/>
    </location>
</feature>
<protein>
    <recommendedName>
        <fullName evidence="3">DUF7703 domain-containing protein</fullName>
    </recommendedName>
</protein>
<organism evidence="5 6">
    <name type="scientific">Magnaporthiopsis poae (strain ATCC 64411 / 73-15)</name>
    <name type="common">Kentucky bluegrass fungus</name>
    <name type="synonym">Magnaporthe poae</name>
    <dbReference type="NCBI Taxonomy" id="644358"/>
    <lineage>
        <taxon>Eukaryota</taxon>
        <taxon>Fungi</taxon>
        <taxon>Dikarya</taxon>
        <taxon>Ascomycota</taxon>
        <taxon>Pezizomycotina</taxon>
        <taxon>Sordariomycetes</taxon>
        <taxon>Sordariomycetidae</taxon>
        <taxon>Magnaporthales</taxon>
        <taxon>Magnaporthaceae</taxon>
        <taxon>Magnaporthiopsis</taxon>
    </lineage>
</organism>
<evidence type="ECO:0000313" key="5">
    <source>
        <dbReference type="EnsemblFungi" id="MAPG_10162T0"/>
    </source>
</evidence>
<feature type="compositionally biased region" description="Polar residues" evidence="1">
    <location>
        <begin position="288"/>
        <end position="297"/>
    </location>
</feature>
<reference evidence="6" key="2">
    <citation type="submission" date="2010-05" db="EMBL/GenBank/DDBJ databases">
        <title>The genome sequence of Magnaporthe poae strain ATCC 64411.</title>
        <authorList>
            <person name="Ma L.-J."/>
            <person name="Dead R."/>
            <person name="Young S."/>
            <person name="Zeng Q."/>
            <person name="Koehrsen M."/>
            <person name="Alvarado L."/>
            <person name="Berlin A."/>
            <person name="Chapman S.B."/>
            <person name="Chen Z."/>
            <person name="Freedman E."/>
            <person name="Gellesch M."/>
            <person name="Goldberg J."/>
            <person name="Griggs A."/>
            <person name="Gujja S."/>
            <person name="Heilman E.R."/>
            <person name="Heiman D."/>
            <person name="Hepburn T."/>
            <person name="Howarth C."/>
            <person name="Jen D."/>
            <person name="Larson L."/>
            <person name="Mehta T."/>
            <person name="Neiman D."/>
            <person name="Pearson M."/>
            <person name="Roberts A."/>
            <person name="Saif S."/>
            <person name="Shea T."/>
            <person name="Shenoy N."/>
            <person name="Sisk P."/>
            <person name="Stolte C."/>
            <person name="Sykes S."/>
            <person name="Walk T."/>
            <person name="White J."/>
            <person name="Yandava C."/>
            <person name="Haas B."/>
            <person name="Nusbaum C."/>
            <person name="Birren B."/>
        </authorList>
    </citation>
    <scope>NUCLEOTIDE SEQUENCE [LARGE SCALE GENOMIC DNA]</scope>
    <source>
        <strain evidence="6">ATCC 64411 / 73-15</strain>
    </source>
</reference>
<dbReference type="OMA" id="IIILMYG"/>
<dbReference type="EMBL" id="GL876977">
    <property type="protein sequence ID" value="KLU91644.1"/>
    <property type="molecule type" value="Genomic_DNA"/>
</dbReference>
<evidence type="ECO:0000313" key="6">
    <source>
        <dbReference type="Proteomes" id="UP000011715"/>
    </source>
</evidence>
<keyword evidence="2" id="KW-1133">Transmembrane helix</keyword>
<keyword evidence="2" id="KW-0812">Transmembrane</keyword>
<dbReference type="Pfam" id="PF24802">
    <property type="entry name" value="DUF7703"/>
    <property type="match status" value="1"/>
</dbReference>
<gene>
    <name evidence="4" type="ORF">MAPG_10162</name>
</gene>
<dbReference type="EMBL" id="ADBL01002616">
    <property type="status" value="NOT_ANNOTATED_CDS"/>
    <property type="molecule type" value="Genomic_DNA"/>
</dbReference>
<reference evidence="4" key="3">
    <citation type="submission" date="2011-03" db="EMBL/GenBank/DDBJ databases">
        <title>Annotation of Magnaporthe poae ATCC 64411.</title>
        <authorList>
            <person name="Ma L.-J."/>
            <person name="Dead R."/>
            <person name="Young S.K."/>
            <person name="Zeng Q."/>
            <person name="Gargeya S."/>
            <person name="Fitzgerald M."/>
            <person name="Haas B."/>
            <person name="Abouelleil A."/>
            <person name="Alvarado L."/>
            <person name="Arachchi H.M."/>
            <person name="Berlin A."/>
            <person name="Brown A."/>
            <person name="Chapman S.B."/>
            <person name="Chen Z."/>
            <person name="Dunbar C."/>
            <person name="Freedman E."/>
            <person name="Gearin G."/>
            <person name="Gellesch M."/>
            <person name="Goldberg J."/>
            <person name="Griggs A."/>
            <person name="Gujja S."/>
            <person name="Heiman D."/>
            <person name="Howarth C."/>
            <person name="Larson L."/>
            <person name="Lui A."/>
            <person name="MacDonald P.J.P."/>
            <person name="Mehta T."/>
            <person name="Montmayeur A."/>
            <person name="Murphy C."/>
            <person name="Neiman D."/>
            <person name="Pearson M."/>
            <person name="Priest M."/>
            <person name="Roberts A."/>
            <person name="Saif S."/>
            <person name="Shea T."/>
            <person name="Shenoy N."/>
            <person name="Sisk P."/>
            <person name="Stolte C."/>
            <person name="Sykes S."/>
            <person name="Yandava C."/>
            <person name="Wortman J."/>
            <person name="Nusbaum C."/>
            <person name="Birren B."/>
        </authorList>
    </citation>
    <scope>NUCLEOTIDE SEQUENCE</scope>
    <source>
        <strain evidence="4">ATCC 64411</strain>
    </source>
</reference>
<dbReference type="STRING" id="644358.A0A0C4EBV3"/>
<feature type="region of interest" description="Disordered" evidence="1">
    <location>
        <begin position="325"/>
        <end position="352"/>
    </location>
</feature>
<reference evidence="5" key="4">
    <citation type="journal article" date="2015" name="G3 (Bethesda)">
        <title>Genome sequences of three phytopathogenic species of the Magnaporthaceae family of fungi.</title>
        <authorList>
            <person name="Okagaki L.H."/>
            <person name="Nunes C.C."/>
            <person name="Sailsbery J."/>
            <person name="Clay B."/>
            <person name="Brown D."/>
            <person name="John T."/>
            <person name="Oh Y."/>
            <person name="Young N."/>
            <person name="Fitzgerald M."/>
            <person name="Haas B.J."/>
            <person name="Zeng Q."/>
            <person name="Young S."/>
            <person name="Adiconis X."/>
            <person name="Fan L."/>
            <person name="Levin J.Z."/>
            <person name="Mitchell T.K."/>
            <person name="Okubara P.A."/>
            <person name="Farman M.L."/>
            <person name="Kohn L.M."/>
            <person name="Birren B."/>
            <person name="Ma L.-J."/>
            <person name="Dean R.A."/>
        </authorList>
    </citation>
    <scope>NUCLEOTIDE SEQUENCE</scope>
    <source>
        <strain evidence="5">ATCC 64411 / 73-15</strain>
    </source>
</reference>
<feature type="transmembrane region" description="Helical" evidence="2">
    <location>
        <begin position="205"/>
        <end position="226"/>
    </location>
</feature>
<reference evidence="4" key="1">
    <citation type="submission" date="2010-05" db="EMBL/GenBank/DDBJ databases">
        <title>The Genome Sequence of Magnaporthe poae strain ATCC 64411.</title>
        <authorList>
            <consortium name="The Broad Institute Genome Sequencing Platform"/>
            <consortium name="Broad Institute Genome Sequencing Center for Infectious Disease"/>
            <person name="Ma L.-J."/>
            <person name="Dead R."/>
            <person name="Young S."/>
            <person name="Zeng Q."/>
            <person name="Koehrsen M."/>
            <person name="Alvarado L."/>
            <person name="Berlin A."/>
            <person name="Chapman S.B."/>
            <person name="Chen Z."/>
            <person name="Freedman E."/>
            <person name="Gellesch M."/>
            <person name="Goldberg J."/>
            <person name="Griggs A."/>
            <person name="Gujja S."/>
            <person name="Heilman E.R."/>
            <person name="Heiman D."/>
            <person name="Hepburn T."/>
            <person name="Howarth C."/>
            <person name="Jen D."/>
            <person name="Larson L."/>
            <person name="Mehta T."/>
            <person name="Neiman D."/>
            <person name="Pearson M."/>
            <person name="Roberts A."/>
            <person name="Saif S."/>
            <person name="Shea T."/>
            <person name="Shenoy N."/>
            <person name="Sisk P."/>
            <person name="Stolte C."/>
            <person name="Sykes S."/>
            <person name="Walk T."/>
            <person name="White J."/>
            <person name="Yandava C."/>
            <person name="Haas B."/>
            <person name="Nusbaum C."/>
            <person name="Birren B."/>
        </authorList>
    </citation>
    <scope>NUCLEOTIDE SEQUENCE</scope>
    <source>
        <strain evidence="4">ATCC 64411</strain>
    </source>
</reference>
<evidence type="ECO:0000256" key="1">
    <source>
        <dbReference type="SAM" id="MobiDB-lite"/>
    </source>
</evidence>
<dbReference type="PANTHER" id="PTHR37013:SF7">
    <property type="entry name" value="INTEGRAL MEMBRANE PROTEIN"/>
    <property type="match status" value="1"/>
</dbReference>
<dbReference type="Proteomes" id="UP000011715">
    <property type="component" value="Unassembled WGS sequence"/>
</dbReference>
<feature type="transmembrane region" description="Helical" evidence="2">
    <location>
        <begin position="20"/>
        <end position="44"/>
    </location>
</feature>
<feature type="transmembrane region" description="Helical" evidence="2">
    <location>
        <begin position="163"/>
        <end position="184"/>
    </location>
</feature>
<keyword evidence="6" id="KW-1185">Reference proteome</keyword>
<name>A0A0C4EBV3_MAGP6</name>
<dbReference type="PANTHER" id="PTHR37013">
    <property type="entry name" value="INTEGRAL MEMBRANE PROTEIN (AFU_ORTHOLOGUE AFUA_1G05950)-RELATED"/>
    <property type="match status" value="1"/>
</dbReference>
<dbReference type="InterPro" id="IPR056120">
    <property type="entry name" value="DUF7703"/>
</dbReference>
<reference evidence="5" key="5">
    <citation type="submission" date="2015-06" db="UniProtKB">
        <authorList>
            <consortium name="EnsemblFungi"/>
        </authorList>
    </citation>
    <scope>IDENTIFICATION</scope>
    <source>
        <strain evidence="5">ATCC 64411</strain>
    </source>
</reference>
<feature type="domain" description="DUF7703" evidence="3">
    <location>
        <begin position="18"/>
        <end position="263"/>
    </location>
</feature>